<dbReference type="AlphaFoldDB" id="A0AAN8WLE6"/>
<evidence type="ECO:0000313" key="2">
    <source>
        <dbReference type="Proteomes" id="UP001381693"/>
    </source>
</evidence>
<organism evidence="1 2">
    <name type="scientific">Halocaridina rubra</name>
    <name type="common">Hawaiian red shrimp</name>
    <dbReference type="NCBI Taxonomy" id="373956"/>
    <lineage>
        <taxon>Eukaryota</taxon>
        <taxon>Metazoa</taxon>
        <taxon>Ecdysozoa</taxon>
        <taxon>Arthropoda</taxon>
        <taxon>Crustacea</taxon>
        <taxon>Multicrustacea</taxon>
        <taxon>Malacostraca</taxon>
        <taxon>Eumalacostraca</taxon>
        <taxon>Eucarida</taxon>
        <taxon>Decapoda</taxon>
        <taxon>Pleocyemata</taxon>
        <taxon>Caridea</taxon>
        <taxon>Atyoidea</taxon>
        <taxon>Atyidae</taxon>
        <taxon>Halocaridina</taxon>
    </lineage>
</organism>
<proteinExistence type="predicted"/>
<dbReference type="Proteomes" id="UP001381693">
    <property type="component" value="Unassembled WGS sequence"/>
</dbReference>
<feature type="non-terminal residue" evidence="1">
    <location>
        <position position="1"/>
    </location>
</feature>
<sequence length="183" mass="20433">TDRSYSTRDSSLDSSSIVSLSSHRGLTVSIKNNMMSHAIRNGTTSRNRTRISHQKMKKGHDNTFPAATFTVINDRMSSSDSDFEILPEPPKRITKRNIITTRDARPRNSTALSIGSDNLRTLPEPHRQILDPKIQKEIAMLQGKDEVTLNSGPGPGVKGFKNVPSQTTRSLNERFTNERMVTV</sequence>
<keyword evidence="2" id="KW-1185">Reference proteome</keyword>
<accession>A0AAN8WLE6</accession>
<gene>
    <name evidence="1" type="ORF">SK128_003173</name>
</gene>
<name>A0AAN8WLE6_HALRR</name>
<protein>
    <submittedName>
        <fullName evidence="1">Uncharacterized protein</fullName>
    </submittedName>
</protein>
<dbReference type="EMBL" id="JAXCGZ010023177">
    <property type="protein sequence ID" value="KAK7015907.1"/>
    <property type="molecule type" value="Genomic_DNA"/>
</dbReference>
<evidence type="ECO:0000313" key="1">
    <source>
        <dbReference type="EMBL" id="KAK7015907.1"/>
    </source>
</evidence>
<reference evidence="1 2" key="1">
    <citation type="submission" date="2023-11" db="EMBL/GenBank/DDBJ databases">
        <title>Halocaridina rubra genome assembly.</title>
        <authorList>
            <person name="Smith C."/>
        </authorList>
    </citation>
    <scope>NUCLEOTIDE SEQUENCE [LARGE SCALE GENOMIC DNA]</scope>
    <source>
        <strain evidence="1">EP-1</strain>
        <tissue evidence="1">Whole</tissue>
    </source>
</reference>
<comment type="caution">
    <text evidence="1">The sequence shown here is derived from an EMBL/GenBank/DDBJ whole genome shotgun (WGS) entry which is preliminary data.</text>
</comment>